<dbReference type="InterPro" id="IPR011333">
    <property type="entry name" value="SKP1/BTB/POZ_sf"/>
</dbReference>
<organism evidence="4 5">
    <name type="scientific">Ancylostoma caninum</name>
    <name type="common">Dog hookworm</name>
    <dbReference type="NCBI Taxonomy" id="29170"/>
    <lineage>
        <taxon>Eukaryota</taxon>
        <taxon>Metazoa</taxon>
        <taxon>Ecdysozoa</taxon>
        <taxon>Nematoda</taxon>
        <taxon>Chromadorea</taxon>
        <taxon>Rhabditida</taxon>
        <taxon>Rhabditina</taxon>
        <taxon>Rhabditomorpha</taxon>
        <taxon>Strongyloidea</taxon>
        <taxon>Ancylostomatidae</taxon>
        <taxon>Ancylostomatinae</taxon>
        <taxon>Ancylostoma</taxon>
    </lineage>
</organism>
<gene>
    <name evidence="4" type="ORF">ANCCAN_16233</name>
</gene>
<evidence type="ECO:0000256" key="2">
    <source>
        <dbReference type="SAM" id="MobiDB-lite"/>
    </source>
</evidence>
<dbReference type="InterPro" id="IPR016073">
    <property type="entry name" value="Skp1_comp_POZ"/>
</dbReference>
<feature type="compositionally biased region" description="Basic and acidic residues" evidence="2">
    <location>
        <begin position="1"/>
        <end position="10"/>
    </location>
</feature>
<comment type="similarity">
    <text evidence="1">Belongs to the SKP1 family.</text>
</comment>
<dbReference type="STRING" id="29170.A0A368G2E7"/>
<evidence type="ECO:0000313" key="5">
    <source>
        <dbReference type="Proteomes" id="UP000252519"/>
    </source>
</evidence>
<dbReference type="EMBL" id="JOJR01000437">
    <property type="protein sequence ID" value="RCN37858.1"/>
    <property type="molecule type" value="Genomic_DNA"/>
</dbReference>
<dbReference type="Pfam" id="PF03931">
    <property type="entry name" value="Skp1_POZ"/>
    <property type="match status" value="1"/>
</dbReference>
<accession>A0A368G2E7</accession>
<dbReference type="SMART" id="SM00512">
    <property type="entry name" value="Skp1"/>
    <property type="match status" value="1"/>
</dbReference>
<feature type="domain" description="SKP1 component POZ" evidence="3">
    <location>
        <begin position="34"/>
        <end position="85"/>
    </location>
</feature>
<feature type="compositionally biased region" description="Low complexity" evidence="2">
    <location>
        <begin position="11"/>
        <end position="20"/>
    </location>
</feature>
<protein>
    <submittedName>
        <fullName evidence="4">Skp1 family, tetramerization domain protein</fullName>
    </submittedName>
</protein>
<comment type="caution">
    <text evidence="4">The sequence shown here is derived from an EMBL/GenBank/DDBJ whole genome shotgun (WGS) entry which is preliminary data.</text>
</comment>
<dbReference type="Gene3D" id="3.30.710.10">
    <property type="entry name" value="Potassium Channel Kv1.1, Chain A"/>
    <property type="match status" value="1"/>
</dbReference>
<evidence type="ECO:0000313" key="4">
    <source>
        <dbReference type="EMBL" id="RCN37858.1"/>
    </source>
</evidence>
<dbReference type="SUPFAM" id="SSF54695">
    <property type="entry name" value="POZ domain"/>
    <property type="match status" value="1"/>
</dbReference>
<keyword evidence="5" id="KW-1185">Reference proteome</keyword>
<sequence>MDSREDDRSAEAASQNAATAGKDAENPANEKVYKVLTKDKEVCEVPASVIGMSKLITTMLEDLNLQDDDAPIPVPNVTASVFRKVGMVLHIYQVSVAEAGGDANSSPDLRNHFVK</sequence>
<feature type="region of interest" description="Disordered" evidence="2">
    <location>
        <begin position="1"/>
        <end position="29"/>
    </location>
</feature>
<dbReference type="AlphaFoldDB" id="A0A368G2E7"/>
<name>A0A368G2E7_ANCCA</name>
<evidence type="ECO:0000256" key="1">
    <source>
        <dbReference type="ARBA" id="ARBA00009993"/>
    </source>
</evidence>
<reference evidence="4 5" key="1">
    <citation type="submission" date="2014-10" db="EMBL/GenBank/DDBJ databases">
        <title>Draft genome of the hookworm Ancylostoma caninum.</title>
        <authorList>
            <person name="Mitreva M."/>
        </authorList>
    </citation>
    <scope>NUCLEOTIDE SEQUENCE [LARGE SCALE GENOMIC DNA]</scope>
    <source>
        <strain evidence="4 5">Baltimore</strain>
    </source>
</reference>
<dbReference type="GO" id="GO:0006511">
    <property type="term" value="P:ubiquitin-dependent protein catabolic process"/>
    <property type="evidence" value="ECO:0007669"/>
    <property type="project" value="InterPro"/>
</dbReference>
<dbReference type="Proteomes" id="UP000252519">
    <property type="component" value="Unassembled WGS sequence"/>
</dbReference>
<evidence type="ECO:0000259" key="3">
    <source>
        <dbReference type="Pfam" id="PF03931"/>
    </source>
</evidence>
<dbReference type="InterPro" id="IPR001232">
    <property type="entry name" value="SKP1-like"/>
</dbReference>
<proteinExistence type="inferred from homology"/>
<dbReference type="OrthoDB" id="5851598at2759"/>